<protein>
    <recommendedName>
        <fullName evidence="4">DUF4352 domain-containing protein</fullName>
    </recommendedName>
</protein>
<keyword evidence="3" id="KW-1185">Reference proteome</keyword>
<gene>
    <name evidence="2" type="ORF">AB4829_07405</name>
</gene>
<organism evidence="2 3">
    <name type="scientific">Streptomyces salinarius</name>
    <dbReference type="NCBI Taxonomy" id="2762598"/>
    <lineage>
        <taxon>Bacteria</taxon>
        <taxon>Bacillati</taxon>
        <taxon>Actinomycetota</taxon>
        <taxon>Actinomycetes</taxon>
        <taxon>Kitasatosporales</taxon>
        <taxon>Streptomycetaceae</taxon>
        <taxon>Streptomyces</taxon>
    </lineage>
</organism>
<evidence type="ECO:0000256" key="1">
    <source>
        <dbReference type="SAM" id="Phobius"/>
    </source>
</evidence>
<name>A0ABW8B606_9ACTN</name>
<accession>A0ABW8B606</accession>
<evidence type="ECO:0008006" key="4">
    <source>
        <dbReference type="Google" id="ProtNLM"/>
    </source>
</evidence>
<dbReference type="RefSeq" id="WP_399591612.1">
    <property type="nucleotide sequence ID" value="NZ_JBITPR010000022.1"/>
</dbReference>
<sequence length="251" mass="26801">MLEIVGAVVTVIAGVAGLIFLFWPDAQPKPEPEPVPAVELVDSDVDREQNVAADVVFDGQVTDQVQVPASVVSATLRNSADNPVLITRAEVHLVSAAEVNCRYGAGPTDITAQYDIKIPADAREGAVIPRKMKYTLPPHAQERIAFTVGPERYGEGSMPWIYTFTISLYMDDGATVTVPEVTYLAPTDKATAFLAMADQATGPPQPGGPGLMDPSCISKQARFVAQLVKSAPRPSPELREFSAELARVAGQ</sequence>
<comment type="caution">
    <text evidence="2">The sequence shown here is derived from an EMBL/GenBank/DDBJ whole genome shotgun (WGS) entry which is preliminary data.</text>
</comment>
<keyword evidence="1" id="KW-0812">Transmembrane</keyword>
<reference evidence="2 3" key="1">
    <citation type="submission" date="2024-07" db="EMBL/GenBank/DDBJ databases">
        <title>Whole genome sequencing of Prodigiosin pigment-producing Streptomyces salinarius isolated from rhizosphere soil of Arachis hypogaea.</title>
        <authorList>
            <person name="Vidhya A."/>
            <person name="Ramya S."/>
        </authorList>
    </citation>
    <scope>NUCLEOTIDE SEQUENCE [LARGE SCALE GENOMIC DNA]</scope>
    <source>
        <strain evidence="2 3">VRMG2420</strain>
    </source>
</reference>
<evidence type="ECO:0000313" key="2">
    <source>
        <dbReference type="EMBL" id="MFI7870420.1"/>
    </source>
</evidence>
<proteinExistence type="predicted"/>
<feature type="transmembrane region" description="Helical" evidence="1">
    <location>
        <begin position="6"/>
        <end position="23"/>
    </location>
</feature>
<dbReference type="Proteomes" id="UP001614264">
    <property type="component" value="Unassembled WGS sequence"/>
</dbReference>
<keyword evidence="1" id="KW-1133">Transmembrane helix</keyword>
<dbReference type="EMBL" id="JBITPR010000022">
    <property type="protein sequence ID" value="MFI7870420.1"/>
    <property type="molecule type" value="Genomic_DNA"/>
</dbReference>
<evidence type="ECO:0000313" key="3">
    <source>
        <dbReference type="Proteomes" id="UP001614264"/>
    </source>
</evidence>
<keyword evidence="1" id="KW-0472">Membrane</keyword>